<keyword evidence="2" id="KW-1185">Reference proteome</keyword>
<dbReference type="CDD" id="cd00865">
    <property type="entry name" value="PEBP_bact_arch"/>
    <property type="match status" value="1"/>
</dbReference>
<reference evidence="2" key="1">
    <citation type="submission" date="2014-11" db="EMBL/GenBank/DDBJ databases">
        <authorList>
            <person name="Wibberg D."/>
        </authorList>
    </citation>
    <scope>NUCLEOTIDE SEQUENCE [LARGE SCALE GENOMIC DNA]</scope>
    <source>
        <strain evidence="2">L3</strain>
    </source>
</reference>
<dbReference type="InterPro" id="IPR008914">
    <property type="entry name" value="PEBP"/>
</dbReference>
<dbReference type="PANTHER" id="PTHR30289:SF1">
    <property type="entry name" value="PEBP (PHOSPHATIDYLETHANOLAMINE-BINDING PROTEIN) FAMILY PROTEIN"/>
    <property type="match status" value="1"/>
</dbReference>
<dbReference type="InterPro" id="IPR036610">
    <property type="entry name" value="PEBP-like_sf"/>
</dbReference>
<protein>
    <submittedName>
        <fullName evidence="1">PEBP family protein</fullName>
    </submittedName>
</protein>
<sequence>MGMKISSPVFKNNDYIPSKYSCEGRDINPPLIIEEIPNNTKYLALIMDDPDAPRGTFVHWVAWNIEAVNEIPEAIPKMHVVTSPISMRQGKNSAYQIGYIGPCPPVGHGVHHYHFKIYALDTELDLPESSKKEDLLEAMNGHIIEQAEIVGLYKRT</sequence>
<dbReference type="PANTHER" id="PTHR30289">
    <property type="entry name" value="UNCHARACTERIZED PROTEIN YBCL-RELATED"/>
    <property type="match status" value="1"/>
</dbReference>
<organism evidence="1 2">
    <name type="scientific">Defluviitoga tunisiensis</name>
    <dbReference type="NCBI Taxonomy" id="1006576"/>
    <lineage>
        <taxon>Bacteria</taxon>
        <taxon>Thermotogati</taxon>
        <taxon>Thermotogota</taxon>
        <taxon>Thermotogae</taxon>
        <taxon>Petrotogales</taxon>
        <taxon>Petrotogaceae</taxon>
        <taxon>Defluviitoga</taxon>
    </lineage>
</organism>
<name>A0A0C7NVD8_DEFTU</name>
<dbReference type="NCBIfam" id="TIGR00481">
    <property type="entry name" value="YbhB/YbcL family Raf kinase inhibitor-like protein"/>
    <property type="match status" value="1"/>
</dbReference>
<dbReference type="InterPro" id="IPR005247">
    <property type="entry name" value="YbhB_YbcL/LppC-like"/>
</dbReference>
<gene>
    <name evidence="1" type="ORF">DTL3_0079</name>
</gene>
<dbReference type="EMBL" id="LN824141">
    <property type="protein sequence ID" value="CEP77413.1"/>
    <property type="molecule type" value="Genomic_DNA"/>
</dbReference>
<dbReference type="KEGG" id="dtn:DTL3_0079"/>
<proteinExistence type="predicted"/>
<dbReference type="Gene3D" id="3.90.280.10">
    <property type="entry name" value="PEBP-like"/>
    <property type="match status" value="1"/>
</dbReference>
<dbReference type="SUPFAM" id="SSF49777">
    <property type="entry name" value="PEBP-like"/>
    <property type="match status" value="1"/>
</dbReference>
<dbReference type="RefSeq" id="WP_045087039.1">
    <property type="nucleotide sequence ID" value="NZ_LN824141.1"/>
</dbReference>
<accession>A0A0C7NVD8</accession>
<dbReference type="OrthoDB" id="9797506at2"/>
<dbReference type="Proteomes" id="UP000032809">
    <property type="component" value="Chromosome I"/>
</dbReference>
<dbReference type="STRING" id="1006576.DTL3_0079"/>
<dbReference type="Pfam" id="PF01161">
    <property type="entry name" value="PBP"/>
    <property type="match status" value="1"/>
</dbReference>
<evidence type="ECO:0000313" key="2">
    <source>
        <dbReference type="Proteomes" id="UP000032809"/>
    </source>
</evidence>
<dbReference type="HOGENOM" id="CLU_083918_3_0_0"/>
<dbReference type="AlphaFoldDB" id="A0A0C7NVD8"/>
<evidence type="ECO:0000313" key="1">
    <source>
        <dbReference type="EMBL" id="CEP77413.1"/>
    </source>
</evidence>